<evidence type="ECO:0000313" key="3">
    <source>
        <dbReference type="EMBL" id="MDP9823187.1"/>
    </source>
</evidence>
<dbReference type="EMBL" id="JAUSQM010000001">
    <property type="protein sequence ID" value="MDP9823187.1"/>
    <property type="molecule type" value="Genomic_DNA"/>
</dbReference>
<accession>A0ABT9NSC3</accession>
<evidence type="ECO:0000256" key="1">
    <source>
        <dbReference type="SAM" id="MobiDB-lite"/>
    </source>
</evidence>
<dbReference type="Pfam" id="PF04851">
    <property type="entry name" value="ResIII"/>
    <property type="match status" value="1"/>
</dbReference>
<feature type="region of interest" description="Disordered" evidence="1">
    <location>
        <begin position="1017"/>
        <end position="1043"/>
    </location>
</feature>
<evidence type="ECO:0000259" key="2">
    <source>
        <dbReference type="Pfam" id="PF04851"/>
    </source>
</evidence>
<dbReference type="SUPFAM" id="SSF52540">
    <property type="entry name" value="P-loop containing nucleoside triphosphate hydrolases"/>
    <property type="match status" value="2"/>
</dbReference>
<dbReference type="EC" id="3.1.21.5" evidence="3"/>
<dbReference type="InterPro" id="IPR006935">
    <property type="entry name" value="Helicase/UvrB_N"/>
</dbReference>
<feature type="domain" description="Helicase/UvrB N-terminal" evidence="2">
    <location>
        <begin position="165"/>
        <end position="373"/>
    </location>
</feature>
<protein>
    <submittedName>
        <fullName evidence="3">Type III restriction enzyme</fullName>
        <ecNumber evidence="3">3.1.21.5</ecNumber>
    </submittedName>
</protein>
<gene>
    <name evidence="3" type="ORF">J2S59_002996</name>
</gene>
<dbReference type="RefSeq" id="WP_306825254.1">
    <property type="nucleotide sequence ID" value="NZ_JAUSQM010000001.1"/>
</dbReference>
<organism evidence="3 4">
    <name type="scientific">Nocardioides massiliensis</name>
    <dbReference type="NCBI Taxonomy" id="1325935"/>
    <lineage>
        <taxon>Bacteria</taxon>
        <taxon>Bacillati</taxon>
        <taxon>Actinomycetota</taxon>
        <taxon>Actinomycetes</taxon>
        <taxon>Propionibacteriales</taxon>
        <taxon>Nocardioidaceae</taxon>
        <taxon>Nocardioides</taxon>
    </lineage>
</organism>
<dbReference type="Proteomes" id="UP001240447">
    <property type="component" value="Unassembled WGS sequence"/>
</dbReference>
<dbReference type="PANTHER" id="PTHR47396:SF1">
    <property type="entry name" value="ATP-DEPENDENT HELICASE IRC3-RELATED"/>
    <property type="match status" value="1"/>
</dbReference>
<reference evidence="3 4" key="1">
    <citation type="submission" date="2023-07" db="EMBL/GenBank/DDBJ databases">
        <title>Sequencing the genomes of 1000 actinobacteria strains.</title>
        <authorList>
            <person name="Klenk H.-P."/>
        </authorList>
    </citation>
    <scope>NUCLEOTIDE SEQUENCE [LARGE SCALE GENOMIC DNA]</scope>
    <source>
        <strain evidence="3 4">GD13</strain>
    </source>
</reference>
<dbReference type="Gene3D" id="3.40.50.300">
    <property type="entry name" value="P-loop containing nucleotide triphosphate hydrolases"/>
    <property type="match status" value="2"/>
</dbReference>
<comment type="caution">
    <text evidence="3">The sequence shown here is derived from an EMBL/GenBank/DDBJ whole genome shotgun (WGS) entry which is preliminary data.</text>
</comment>
<proteinExistence type="predicted"/>
<dbReference type="GO" id="GO:0015668">
    <property type="term" value="F:type III site-specific deoxyribonuclease activity"/>
    <property type="evidence" value="ECO:0007669"/>
    <property type="project" value="UniProtKB-EC"/>
</dbReference>
<keyword evidence="4" id="KW-1185">Reference proteome</keyword>
<dbReference type="InterPro" id="IPR027417">
    <property type="entry name" value="P-loop_NTPase"/>
</dbReference>
<feature type="compositionally biased region" description="Basic and acidic residues" evidence="1">
    <location>
        <begin position="1023"/>
        <end position="1033"/>
    </location>
</feature>
<sequence length="1043" mass="116844">MSDGSRTEAVGDPATLANPILNGPYDVPSRYFEIGLHGPTGKALEGRRPSESFIPVAPVRKGGRGRDSSVQEALALTHEQVERNSLINELRQEIALWRARGYDGVTATSRKLLLHWADEHRDNRVLFAQREAAETAIFLAEVSGRRHGYRDWRGQLAEINTEHNAGLPRVALKMATGSGKTVVMAMLIAWHTLNKVVHPRDARFVRRFLVIAPGITIRDRLRVLQPNDPDNYYDARDLIPPDLRPLLGKAQVLVVNYHQFLLRDAKEIKGVSSTTRRILTAGKPDPFRETEDAMVSRVLRGWGVGSGRQQSDIVVISDEAHHCYQDKPITIEGEDPDAEDRDRNADARVWFKGIQAIARKVGVKTVYDLSATPFYLKGSGHKEGFIFPWVVSDFSLMDAIEAGIVKVPRTPVDDNAAHDVVTYLDLWERIGKSLPRRNRKDIDASNWTYPDELVGALRSLYRSYEQSFRHWQESLEPLGHTPPVFIVVCPNTAVSKLVYDWIAGHEVGEEGHRTWRSGQLPLFSNVEDGSPLARPRTILVDSAQLESGEAMKKDFKDAAAAEIEAFKAELRVRNPGANTDDITDEDLLREVMNTVGKKDRLGEQVRCVVSVAMLTEGWDANTVSHILGIRAFRSQLLCEQVVGRGLRRRSYDVNEDGFFEPEYANVYGVPFAFIPTDKPVGPERPPKPSTLVHTVPGRERSRITFPRVVGYRLELPEQGQLYLPDDVEPFVIGPETIPSWTEISGVVGSAERIEDAPAAARPQTVAFHLAKRLLTTHFRTERGEGDVRPWLFPELVRLCREWIDRAVVVEEGYALAHLTEFVQWQAKAADAIDGALVRHAAVRPRLRPILHAFEPEGSTARVSFHTRKPCVVTEPDRCEVSHVVLDGPDGNTWEQLLATYAEQHPDVAAYVKNDHLGFEIPYVHEGKRHDYVPDFLLRLKQREGDVARNLVVEVSGGQKRIATPGQIDRKVVAARDTWCVAVNNHGGFGRWGYLEVTDPVTAKDRLNDAIQRLYDDDGAVVGDPDRADFDRHAASRRGQNAAS</sequence>
<keyword evidence="3" id="KW-0378">Hydrolase</keyword>
<dbReference type="InterPro" id="IPR050742">
    <property type="entry name" value="Helicase_Restrict-Modif_Enz"/>
</dbReference>
<dbReference type="NCBIfam" id="NF046055">
    <property type="entry name" value="restr_BPTD_3080"/>
    <property type="match status" value="1"/>
</dbReference>
<dbReference type="PANTHER" id="PTHR47396">
    <property type="entry name" value="TYPE I RESTRICTION ENZYME ECOKI R PROTEIN"/>
    <property type="match status" value="1"/>
</dbReference>
<name>A0ABT9NSC3_9ACTN</name>
<evidence type="ECO:0000313" key="4">
    <source>
        <dbReference type="Proteomes" id="UP001240447"/>
    </source>
</evidence>